<keyword evidence="5 11" id="KW-0418">Kinase</keyword>
<feature type="domain" description="Protein kinase" evidence="10">
    <location>
        <begin position="13"/>
        <end position="271"/>
    </location>
</feature>
<dbReference type="EMBL" id="PYGA01000014">
    <property type="protein sequence ID" value="PSK95594.1"/>
    <property type="molecule type" value="Genomic_DNA"/>
</dbReference>
<organism evidence="11 12">
    <name type="scientific">Murinocardiopsis flavida</name>
    <dbReference type="NCBI Taxonomy" id="645275"/>
    <lineage>
        <taxon>Bacteria</taxon>
        <taxon>Bacillati</taxon>
        <taxon>Actinomycetota</taxon>
        <taxon>Actinomycetes</taxon>
        <taxon>Streptosporangiales</taxon>
        <taxon>Nocardiopsidaceae</taxon>
        <taxon>Murinocardiopsis</taxon>
    </lineage>
</organism>
<dbReference type="GO" id="GO:0005524">
    <property type="term" value="F:ATP binding"/>
    <property type="evidence" value="ECO:0007669"/>
    <property type="project" value="UniProtKB-UniRule"/>
</dbReference>
<evidence type="ECO:0000313" key="12">
    <source>
        <dbReference type="Proteomes" id="UP000240542"/>
    </source>
</evidence>
<dbReference type="SUPFAM" id="SSF56112">
    <property type="entry name" value="Protein kinase-like (PK-like)"/>
    <property type="match status" value="1"/>
</dbReference>
<dbReference type="PANTHER" id="PTHR43289:SF6">
    <property type="entry name" value="SERINE_THREONINE-PROTEIN KINASE NEKL-3"/>
    <property type="match status" value="1"/>
</dbReference>
<dbReference type="SMART" id="SM00220">
    <property type="entry name" value="S_TKc"/>
    <property type="match status" value="1"/>
</dbReference>
<feature type="region of interest" description="Disordered" evidence="8">
    <location>
        <begin position="275"/>
        <end position="322"/>
    </location>
</feature>
<dbReference type="GO" id="GO:0004674">
    <property type="term" value="F:protein serine/threonine kinase activity"/>
    <property type="evidence" value="ECO:0007669"/>
    <property type="project" value="UniProtKB-KW"/>
</dbReference>
<keyword evidence="9" id="KW-0472">Membrane</keyword>
<keyword evidence="4 7" id="KW-0547">Nucleotide-binding</keyword>
<dbReference type="OrthoDB" id="3679634at2"/>
<evidence type="ECO:0000259" key="10">
    <source>
        <dbReference type="PROSITE" id="PS50011"/>
    </source>
</evidence>
<evidence type="ECO:0000256" key="7">
    <source>
        <dbReference type="PROSITE-ProRule" id="PRU10141"/>
    </source>
</evidence>
<evidence type="ECO:0000256" key="2">
    <source>
        <dbReference type="ARBA" id="ARBA00022527"/>
    </source>
</evidence>
<keyword evidence="9" id="KW-0812">Transmembrane</keyword>
<evidence type="ECO:0000256" key="9">
    <source>
        <dbReference type="SAM" id="Phobius"/>
    </source>
</evidence>
<dbReference type="Proteomes" id="UP000240542">
    <property type="component" value="Unassembled WGS sequence"/>
</dbReference>
<keyword evidence="9" id="KW-1133">Transmembrane helix</keyword>
<evidence type="ECO:0000256" key="5">
    <source>
        <dbReference type="ARBA" id="ARBA00022777"/>
    </source>
</evidence>
<evidence type="ECO:0000256" key="1">
    <source>
        <dbReference type="ARBA" id="ARBA00012513"/>
    </source>
</evidence>
<dbReference type="InterPro" id="IPR011009">
    <property type="entry name" value="Kinase-like_dom_sf"/>
</dbReference>
<dbReference type="PROSITE" id="PS00108">
    <property type="entry name" value="PROTEIN_KINASE_ST"/>
    <property type="match status" value="1"/>
</dbReference>
<dbReference type="Gene3D" id="3.30.200.20">
    <property type="entry name" value="Phosphorylase Kinase, domain 1"/>
    <property type="match status" value="1"/>
</dbReference>
<dbReference type="InterPro" id="IPR000719">
    <property type="entry name" value="Prot_kinase_dom"/>
</dbReference>
<dbReference type="Gene3D" id="1.10.510.10">
    <property type="entry name" value="Transferase(Phosphotransferase) domain 1"/>
    <property type="match status" value="1"/>
</dbReference>
<feature type="binding site" evidence="7">
    <location>
        <position position="42"/>
    </location>
    <ligand>
        <name>ATP</name>
        <dbReference type="ChEBI" id="CHEBI:30616"/>
    </ligand>
</feature>
<evidence type="ECO:0000256" key="8">
    <source>
        <dbReference type="SAM" id="MobiDB-lite"/>
    </source>
</evidence>
<dbReference type="Pfam" id="PF00069">
    <property type="entry name" value="Pkinase"/>
    <property type="match status" value="1"/>
</dbReference>
<protein>
    <recommendedName>
        <fullName evidence="1">non-specific serine/threonine protein kinase</fullName>
        <ecNumber evidence="1">2.7.11.1</ecNumber>
    </recommendedName>
</protein>
<dbReference type="PROSITE" id="PS50011">
    <property type="entry name" value="PROTEIN_KINASE_DOM"/>
    <property type="match status" value="1"/>
</dbReference>
<feature type="compositionally biased region" description="Pro residues" evidence="8">
    <location>
        <begin position="295"/>
        <end position="317"/>
    </location>
</feature>
<sequence length="538" mass="57675">MASEQSRVIAGRYELRTILGRGGMGAVWRAWDPQLGREVAIKEVLIPPGLSAEGLAQAHARTRREARSAAMLTNPAVVAVHDVLEAEGHPWIVMQLVQGRTVAEILRAEGPLRWERVAAMAADLLGALREAHAKGVVHRDIKPGNVMLGDDGGVKLTDFGIATIDDDVSITRTGSLVGSPQYMAPERLEYESNAPAIDVWGLGATMYAAVEGASPFQRDTVTGTISAVLTAPIPPPAHAGPLAGVLRAMLDRDPVRRIGVDDAAAMLAGLLGTGPRQAAGPFPPQSAPPFHSQGPPAPQPPQSPQSPQSPPQPPPPRSGSGAKRGLLLAAALVVMLVLASAAVYVATRPQEGQGGAAEQSGAPDDSPGPSQGASAPVEYESYAGDDGDSVDYPAGWEVVPEEKGDFRIDSPDRKDLAYISHEWYSPPSAKGDKSVKEHALDESRRVEKQLRRDLPDYKRLRMEKVEATDRPEGWEVVEWNYTYTNGDTPKTPQRYVQRLHIRIPDSSHNILEVDSPAGKRGRYAPIGEHVLDSYKPAD</sequence>
<name>A0A2P8DEE1_9ACTN</name>
<evidence type="ECO:0000313" key="11">
    <source>
        <dbReference type="EMBL" id="PSK95594.1"/>
    </source>
</evidence>
<evidence type="ECO:0000256" key="3">
    <source>
        <dbReference type="ARBA" id="ARBA00022679"/>
    </source>
</evidence>
<keyword evidence="6 7" id="KW-0067">ATP-binding</keyword>
<feature type="transmembrane region" description="Helical" evidence="9">
    <location>
        <begin position="326"/>
        <end position="346"/>
    </location>
</feature>
<keyword evidence="12" id="KW-1185">Reference proteome</keyword>
<dbReference type="InterPro" id="IPR017441">
    <property type="entry name" value="Protein_kinase_ATP_BS"/>
</dbReference>
<reference evidence="11 12" key="1">
    <citation type="submission" date="2018-03" db="EMBL/GenBank/DDBJ databases">
        <title>Genomic Encyclopedia of Archaeal and Bacterial Type Strains, Phase II (KMG-II): from individual species to whole genera.</title>
        <authorList>
            <person name="Goeker M."/>
        </authorList>
    </citation>
    <scope>NUCLEOTIDE SEQUENCE [LARGE SCALE GENOMIC DNA]</scope>
    <source>
        <strain evidence="11 12">DSM 45312</strain>
    </source>
</reference>
<gene>
    <name evidence="11" type="ORF">CLV63_11427</name>
</gene>
<dbReference type="AlphaFoldDB" id="A0A2P8DEE1"/>
<evidence type="ECO:0000256" key="4">
    <source>
        <dbReference type="ARBA" id="ARBA00022741"/>
    </source>
</evidence>
<dbReference type="CDD" id="cd14014">
    <property type="entry name" value="STKc_PknB_like"/>
    <property type="match status" value="1"/>
</dbReference>
<keyword evidence="3" id="KW-0808">Transferase</keyword>
<proteinExistence type="predicted"/>
<evidence type="ECO:0000256" key="6">
    <source>
        <dbReference type="ARBA" id="ARBA00022840"/>
    </source>
</evidence>
<feature type="region of interest" description="Disordered" evidence="8">
    <location>
        <begin position="352"/>
        <end position="389"/>
    </location>
</feature>
<dbReference type="PANTHER" id="PTHR43289">
    <property type="entry name" value="MITOGEN-ACTIVATED PROTEIN KINASE KINASE KINASE 20-RELATED"/>
    <property type="match status" value="1"/>
</dbReference>
<dbReference type="EC" id="2.7.11.1" evidence="1"/>
<dbReference type="PROSITE" id="PS00107">
    <property type="entry name" value="PROTEIN_KINASE_ATP"/>
    <property type="match status" value="1"/>
</dbReference>
<accession>A0A2P8DEE1</accession>
<comment type="caution">
    <text evidence="11">The sequence shown here is derived from an EMBL/GenBank/DDBJ whole genome shotgun (WGS) entry which is preliminary data.</text>
</comment>
<dbReference type="InterPro" id="IPR008271">
    <property type="entry name" value="Ser/Thr_kinase_AS"/>
</dbReference>
<keyword evidence="2 11" id="KW-0723">Serine/threonine-protein kinase</keyword>